<evidence type="ECO:0000256" key="2">
    <source>
        <dbReference type="ARBA" id="ARBA00022737"/>
    </source>
</evidence>
<evidence type="ECO:0000313" key="6">
    <source>
        <dbReference type="RefSeq" id="XP_012570519.1"/>
    </source>
</evidence>
<evidence type="ECO:0000256" key="3">
    <source>
        <dbReference type="PROSITE-ProRule" id="PRU01251"/>
    </source>
</evidence>
<dbReference type="InterPro" id="IPR027417">
    <property type="entry name" value="P-loop_NTPase"/>
</dbReference>
<accession>A0A1S3E564</accession>
<reference evidence="6" key="2">
    <citation type="submission" date="2025-08" db="UniProtKB">
        <authorList>
            <consortium name="RefSeq"/>
        </authorList>
    </citation>
    <scope>IDENTIFICATION</scope>
    <source>
        <tissue evidence="6">Etiolated seedlings</tissue>
    </source>
</reference>
<dbReference type="eggNOG" id="KOG1051">
    <property type="taxonomic scope" value="Eukaryota"/>
</dbReference>
<evidence type="ECO:0000259" key="4">
    <source>
        <dbReference type="PROSITE" id="PS51903"/>
    </source>
</evidence>
<evidence type="ECO:0000256" key="1">
    <source>
        <dbReference type="ARBA" id="ARBA00008675"/>
    </source>
</evidence>
<dbReference type="STRING" id="3827.A0A1S3E564"/>
<dbReference type="OrthoDB" id="1398394at2759"/>
<dbReference type="InterPro" id="IPR036628">
    <property type="entry name" value="Clp_N_dom_sf"/>
</dbReference>
<dbReference type="Pfam" id="PF23569">
    <property type="entry name" value="NBD_SMAX1"/>
    <property type="match status" value="1"/>
</dbReference>
<organism evidence="5 6">
    <name type="scientific">Cicer arietinum</name>
    <name type="common">Chickpea</name>
    <name type="synonym">Garbanzo</name>
    <dbReference type="NCBI Taxonomy" id="3827"/>
    <lineage>
        <taxon>Eukaryota</taxon>
        <taxon>Viridiplantae</taxon>
        <taxon>Streptophyta</taxon>
        <taxon>Embryophyta</taxon>
        <taxon>Tracheophyta</taxon>
        <taxon>Spermatophyta</taxon>
        <taxon>Magnoliopsida</taxon>
        <taxon>eudicotyledons</taxon>
        <taxon>Gunneridae</taxon>
        <taxon>Pentapetalae</taxon>
        <taxon>rosids</taxon>
        <taxon>fabids</taxon>
        <taxon>Fabales</taxon>
        <taxon>Fabaceae</taxon>
        <taxon>Papilionoideae</taxon>
        <taxon>50 kb inversion clade</taxon>
        <taxon>NPAAA clade</taxon>
        <taxon>Hologalegina</taxon>
        <taxon>IRL clade</taxon>
        <taxon>Cicereae</taxon>
        <taxon>Cicer</taxon>
    </lineage>
</organism>
<reference evidence="5" key="1">
    <citation type="journal article" date="2013" name="Nat. Biotechnol.">
        <title>Draft genome sequence of chickpea (Cicer arietinum) provides a resource for trait improvement.</title>
        <authorList>
            <person name="Varshney R.K."/>
            <person name="Song C."/>
            <person name="Saxena R.K."/>
            <person name="Azam S."/>
            <person name="Yu S."/>
            <person name="Sharpe A.G."/>
            <person name="Cannon S."/>
            <person name="Baek J."/>
            <person name="Rosen B.D."/>
            <person name="Tar'an B."/>
            <person name="Millan T."/>
            <person name="Zhang X."/>
            <person name="Ramsay L.D."/>
            <person name="Iwata A."/>
            <person name="Wang Y."/>
            <person name="Nelson W."/>
            <person name="Farmer A.D."/>
            <person name="Gaur P.M."/>
            <person name="Soderlund C."/>
            <person name="Penmetsa R.V."/>
            <person name="Xu C."/>
            <person name="Bharti A.K."/>
            <person name="He W."/>
            <person name="Winter P."/>
            <person name="Zhao S."/>
            <person name="Hane J.K."/>
            <person name="Carrasquilla-Garcia N."/>
            <person name="Condie J.A."/>
            <person name="Upadhyaya H.D."/>
            <person name="Luo M.C."/>
            <person name="Thudi M."/>
            <person name="Gowda C.L."/>
            <person name="Singh N.P."/>
            <person name="Lichtenzveig J."/>
            <person name="Gali K.K."/>
            <person name="Rubio J."/>
            <person name="Nadarajan N."/>
            <person name="Dolezel J."/>
            <person name="Bansal K.C."/>
            <person name="Xu X."/>
            <person name="Edwards D."/>
            <person name="Zhang G."/>
            <person name="Kahl G."/>
            <person name="Gil J."/>
            <person name="Singh K.B."/>
            <person name="Datta S.K."/>
            <person name="Jackson S.A."/>
            <person name="Wang J."/>
            <person name="Cook D.R."/>
        </authorList>
    </citation>
    <scope>NUCLEOTIDE SEQUENCE [LARGE SCALE GENOMIC DNA]</scope>
    <source>
        <strain evidence="5">cv. CDC Frontier</strain>
    </source>
</reference>
<keyword evidence="2 3" id="KW-0677">Repeat</keyword>
<dbReference type="PROSITE" id="PS51903">
    <property type="entry name" value="CLP_R"/>
    <property type="match status" value="1"/>
</dbReference>
<feature type="domain" description="Clp R" evidence="4">
    <location>
        <begin position="10"/>
        <end position="174"/>
    </location>
</feature>
<evidence type="ECO:0000313" key="5">
    <source>
        <dbReference type="Proteomes" id="UP000087171"/>
    </source>
</evidence>
<dbReference type="InterPro" id="IPR004176">
    <property type="entry name" value="Clp_R_N"/>
</dbReference>
<dbReference type="RefSeq" id="XP_012570519.1">
    <property type="nucleotide sequence ID" value="XM_012715065.2"/>
</dbReference>
<dbReference type="PaxDb" id="3827-XP_004498077.1"/>
<dbReference type="Proteomes" id="UP000087171">
    <property type="component" value="Chromosome Ca4"/>
</dbReference>
<dbReference type="InterPro" id="IPR058680">
    <property type="entry name" value="NBD_SMAX1-like"/>
</dbReference>
<dbReference type="SUPFAM" id="SSF81923">
    <property type="entry name" value="Double Clp-N motif"/>
    <property type="match status" value="1"/>
</dbReference>
<keyword evidence="5" id="KW-1185">Reference proteome</keyword>
<dbReference type="InterPro" id="IPR051650">
    <property type="entry name" value="SL_signaling_regulator"/>
</dbReference>
<sequence length="621" mass="70462">MRSGICSIQLQALTQEAATLVKQAVNLATRRGHSQVTPLHVATIMLSTSTNLLHKACLQCHSHPFQYKALELCFKVSLNRLPSSTSSSFLGGYQYSTILSLSNSLVAAFKRAQGHHRRGSLIENQKQQSILALKIEVEQLIISILDDPSVSRVMREAGFSSELVKTNVEQIVSIDHVCSQQPQFHVNNDADDVSSVLSELVRKRRNTVIVGENIENVEEVARGVMKSLKRDNVLQFVSFPIVSFNNIISKEEVERKIVELRRVIRSYDGRGFILYLGDLKWLFEFWSSSCEQRKSYYCSVEHIVMEIKKLISGNGENGKLLLMGIATFETYMKCKLCDRSLETIWELHPFTTTCVGSLSLTLSLDSNFQAKERSKMKFKDESFEDGVEVSQHVILPTWLQNCKDEKVHTMDNQKNAKQWDICKKWNSFCSPCTNLEKPFLHVSSFPSSPTSISSHRKSSSLHLSHSLSWPIICEHKELPKECFNGDSYKGNLIIFMPQNVPKQDLLSNPNSSPNSASSSEELEGLDSTQMFKELNDENMKVLCDVMEKKFPQQKEIAKEIASTVLLCRSGMRKGREKNYLLKTDGKQETWMLFIGVDFEAKEFISKELAKVIFGSYKNFDS</sequence>
<dbReference type="PANTHER" id="PTHR43572:SF78">
    <property type="entry name" value="CLP R DOMAIN-CONTAINING PROTEIN"/>
    <property type="match status" value="1"/>
</dbReference>
<proteinExistence type="inferred from homology"/>
<name>A0A1S3E564_CICAR</name>
<dbReference type="Gene3D" id="1.10.1780.10">
    <property type="entry name" value="Clp, N-terminal domain"/>
    <property type="match status" value="1"/>
</dbReference>
<dbReference type="Gene3D" id="3.40.50.300">
    <property type="entry name" value="P-loop containing nucleotide triphosphate hydrolases"/>
    <property type="match status" value="1"/>
</dbReference>
<dbReference type="AlphaFoldDB" id="A0A1S3E564"/>
<dbReference type="GeneID" id="101508230"/>
<dbReference type="KEGG" id="cam:101508230"/>
<gene>
    <name evidence="6" type="primary">LOC101508230</name>
</gene>
<comment type="similarity">
    <text evidence="1">Belongs to the ClpA/ClpB family.</text>
</comment>
<dbReference type="PANTHER" id="PTHR43572">
    <property type="entry name" value="CHAPERONE PROTEIN CLPD, CHLOROPLASTIC"/>
    <property type="match status" value="1"/>
</dbReference>
<protein>
    <submittedName>
        <fullName evidence="6">Protein SMAX1-LIKE 3-like</fullName>
    </submittedName>
</protein>